<feature type="signal peptide" evidence="4">
    <location>
        <begin position="1"/>
        <end position="19"/>
    </location>
</feature>
<name>A0A4R5VV68_9BURK</name>
<dbReference type="Proteomes" id="UP000294829">
    <property type="component" value="Unassembled WGS sequence"/>
</dbReference>
<sequence length="282" mass="31578">MKIKALIIALSLTVLSGCATTPALTNIKNPLRDKDPFESFNRSTSTFNDRFDEYAFQPIAQAYSDILPRFVQTGIGNFFGNINDVWTALNSFMQGNAQDGFSDVMRVSLNSTFGFLGLLDIASEVRIPKHRRDFGQTLGVWGVPAGPYIVLPFLGPSVMRDTFALPIDYYADVWSYYRPVSIRNTGTVIRLVDKRAGYLGTTSLLEEAALDKYAFIRDAYLQRIAGQIEDAKDSKQIREDYKAMQDERDEEAKKELKELSDPDTSTAPAVKPLSEEVKDGQK</sequence>
<dbReference type="InterPro" id="IPR007428">
    <property type="entry name" value="MlaA"/>
</dbReference>
<dbReference type="GO" id="GO:0120010">
    <property type="term" value="P:intermembrane phospholipid transfer"/>
    <property type="evidence" value="ECO:0007669"/>
    <property type="project" value="TreeGrafter"/>
</dbReference>
<evidence type="ECO:0000313" key="5">
    <source>
        <dbReference type="EMBL" id="TDK62563.1"/>
    </source>
</evidence>
<dbReference type="PANTHER" id="PTHR30035">
    <property type="entry name" value="LIPOPROTEIN VACJ-RELATED"/>
    <property type="match status" value="1"/>
</dbReference>
<keyword evidence="2 4" id="KW-0732">Signal</keyword>
<comment type="similarity">
    <text evidence="1">Belongs to the MlaA family.</text>
</comment>
<evidence type="ECO:0000256" key="2">
    <source>
        <dbReference type="ARBA" id="ARBA00022729"/>
    </source>
</evidence>
<feature type="chain" id="PRO_5020304485" evidence="4">
    <location>
        <begin position="20"/>
        <end position="282"/>
    </location>
</feature>
<dbReference type="PANTHER" id="PTHR30035:SF3">
    <property type="entry name" value="INTERMEMBRANE PHOSPHOLIPID TRANSPORT SYSTEM LIPOPROTEIN MLAA"/>
    <property type="match status" value="1"/>
</dbReference>
<dbReference type="GO" id="GO:0016020">
    <property type="term" value="C:membrane"/>
    <property type="evidence" value="ECO:0007669"/>
    <property type="project" value="InterPro"/>
</dbReference>
<evidence type="ECO:0000256" key="4">
    <source>
        <dbReference type="SAM" id="SignalP"/>
    </source>
</evidence>
<evidence type="ECO:0000256" key="3">
    <source>
        <dbReference type="SAM" id="MobiDB-lite"/>
    </source>
</evidence>
<feature type="compositionally biased region" description="Basic and acidic residues" evidence="3">
    <location>
        <begin position="241"/>
        <end position="260"/>
    </location>
</feature>
<dbReference type="AlphaFoldDB" id="A0A4R5VV68"/>
<proteinExistence type="inferred from homology"/>
<dbReference type="Pfam" id="PF04333">
    <property type="entry name" value="MlaA"/>
    <property type="match status" value="1"/>
</dbReference>
<accession>A0A4R5VV68</accession>
<gene>
    <name evidence="5" type="ORF">E2I14_16285</name>
</gene>
<comment type="caution">
    <text evidence="5">The sequence shown here is derived from an EMBL/GenBank/DDBJ whole genome shotgun (WGS) entry which is preliminary data.</text>
</comment>
<dbReference type="EMBL" id="SMYL01000011">
    <property type="protein sequence ID" value="TDK62563.1"/>
    <property type="molecule type" value="Genomic_DNA"/>
</dbReference>
<protein>
    <submittedName>
        <fullName evidence="5">VacJ family lipoprotein</fullName>
    </submittedName>
</protein>
<dbReference type="PRINTS" id="PR01805">
    <property type="entry name" value="VACJLIPOPROT"/>
</dbReference>
<dbReference type="RefSeq" id="WP_133330486.1">
    <property type="nucleotide sequence ID" value="NZ_SMYL01000011.1"/>
</dbReference>
<organism evidence="5 6">
    <name type="scientific">Sapientia aquatica</name>
    <dbReference type="NCBI Taxonomy" id="1549640"/>
    <lineage>
        <taxon>Bacteria</taxon>
        <taxon>Pseudomonadati</taxon>
        <taxon>Pseudomonadota</taxon>
        <taxon>Betaproteobacteria</taxon>
        <taxon>Burkholderiales</taxon>
        <taxon>Oxalobacteraceae</taxon>
        <taxon>Sapientia</taxon>
    </lineage>
</organism>
<evidence type="ECO:0000313" key="6">
    <source>
        <dbReference type="Proteomes" id="UP000294829"/>
    </source>
</evidence>
<evidence type="ECO:0000256" key="1">
    <source>
        <dbReference type="ARBA" id="ARBA00010634"/>
    </source>
</evidence>
<dbReference type="PROSITE" id="PS51257">
    <property type="entry name" value="PROKAR_LIPOPROTEIN"/>
    <property type="match status" value="1"/>
</dbReference>
<feature type="compositionally biased region" description="Basic and acidic residues" evidence="3">
    <location>
        <begin position="273"/>
        <end position="282"/>
    </location>
</feature>
<keyword evidence="6" id="KW-1185">Reference proteome</keyword>
<keyword evidence="5" id="KW-0449">Lipoprotein</keyword>
<feature type="region of interest" description="Disordered" evidence="3">
    <location>
        <begin position="241"/>
        <end position="282"/>
    </location>
</feature>
<dbReference type="OrthoDB" id="9785326at2"/>
<reference evidence="5 6" key="1">
    <citation type="submission" date="2019-03" db="EMBL/GenBank/DDBJ databases">
        <title>Sapientia aquatica gen. nov., sp. nov., isolated from a crater lake.</title>
        <authorList>
            <person name="Felfoldi T."/>
            <person name="Szabo A."/>
            <person name="Toth E."/>
            <person name="Schumann P."/>
            <person name="Keki Z."/>
            <person name="Marialigeti K."/>
            <person name="Mathe I."/>
        </authorList>
    </citation>
    <scope>NUCLEOTIDE SEQUENCE [LARGE SCALE GENOMIC DNA]</scope>
    <source>
        <strain evidence="5 6">SA-152</strain>
    </source>
</reference>